<reference evidence="2 3" key="1">
    <citation type="submission" date="2012-02" db="EMBL/GenBank/DDBJ databases">
        <title>Whole genome shotgun sequence of Gordonia sputi NBRC 100414.</title>
        <authorList>
            <person name="Yoshida I."/>
            <person name="Hosoyama A."/>
            <person name="Tsuchikane K."/>
            <person name="Katsumata H."/>
            <person name="Yamazaki S."/>
            <person name="Fujita N."/>
        </authorList>
    </citation>
    <scope>NUCLEOTIDE SEQUENCE [LARGE SCALE GENOMIC DNA]</scope>
    <source>
        <strain evidence="2 3">NBRC 100414</strain>
    </source>
</reference>
<dbReference type="eggNOG" id="ENOG5031W7T">
    <property type="taxonomic scope" value="Bacteria"/>
</dbReference>
<keyword evidence="1" id="KW-1133">Transmembrane helix</keyword>
<dbReference type="RefSeq" id="WP_005206623.1">
    <property type="nucleotide sequence ID" value="NZ_BAFC01000077.1"/>
</dbReference>
<organism evidence="2 3">
    <name type="scientific">Gordonia sputi NBRC 100414</name>
    <dbReference type="NCBI Taxonomy" id="1089453"/>
    <lineage>
        <taxon>Bacteria</taxon>
        <taxon>Bacillati</taxon>
        <taxon>Actinomycetota</taxon>
        <taxon>Actinomycetes</taxon>
        <taxon>Mycobacteriales</taxon>
        <taxon>Gordoniaceae</taxon>
        <taxon>Gordonia</taxon>
    </lineage>
</organism>
<evidence type="ECO:0000256" key="1">
    <source>
        <dbReference type="SAM" id="Phobius"/>
    </source>
</evidence>
<accession>H5U1Z3</accession>
<keyword evidence="1" id="KW-0472">Membrane</keyword>
<feature type="transmembrane region" description="Helical" evidence="1">
    <location>
        <begin position="22"/>
        <end position="45"/>
    </location>
</feature>
<proteinExistence type="predicted"/>
<evidence type="ECO:0000313" key="2">
    <source>
        <dbReference type="EMBL" id="GAB39751.1"/>
    </source>
</evidence>
<gene>
    <name evidence="2" type="ORF">GOSPT_077_00070</name>
</gene>
<keyword evidence="1" id="KW-0812">Transmembrane</keyword>
<dbReference type="EMBL" id="BAFC01000077">
    <property type="protein sequence ID" value="GAB39751.1"/>
    <property type="molecule type" value="Genomic_DNA"/>
</dbReference>
<protein>
    <submittedName>
        <fullName evidence="2">Uncharacterized protein</fullName>
    </submittedName>
</protein>
<feature type="transmembrane region" description="Helical" evidence="1">
    <location>
        <begin position="137"/>
        <end position="158"/>
    </location>
</feature>
<feature type="transmembrane region" description="Helical" evidence="1">
    <location>
        <begin position="245"/>
        <end position="266"/>
    </location>
</feature>
<feature type="transmembrane region" description="Helical" evidence="1">
    <location>
        <begin position="220"/>
        <end position="239"/>
    </location>
</feature>
<sequence>MFETVGIELYPMRWQWLAAKHAVRALVGAAWVFVVGTAATALWCISPYALPKVIAEWGIWLPMALAGLLVQVSMLALQIAYSSMIVTCAPMRDGNGNRVGWRKQLSSLAATRDFQLTGVALVGLCSGVVILKHAPNVAILTGAVIPLIASLVALRGLLGSLQAAQPHVNRPPLEDPAVGDRYFANSRIVKKYGSYWYDPAQLQTVSVARAYASMASQQRFNIYTANAVALATIPLLSVFPPCNSGVFLMIRVALAASMMLVASVTAERAKRLGELRDQYIDRIADLEERP</sequence>
<dbReference type="AlphaFoldDB" id="H5U1Z3"/>
<dbReference type="Proteomes" id="UP000005845">
    <property type="component" value="Unassembled WGS sequence"/>
</dbReference>
<comment type="caution">
    <text evidence="2">The sequence shown here is derived from an EMBL/GenBank/DDBJ whole genome shotgun (WGS) entry which is preliminary data.</text>
</comment>
<feature type="transmembrane region" description="Helical" evidence="1">
    <location>
        <begin position="114"/>
        <end position="131"/>
    </location>
</feature>
<feature type="transmembrane region" description="Helical" evidence="1">
    <location>
        <begin position="57"/>
        <end position="77"/>
    </location>
</feature>
<evidence type="ECO:0000313" key="3">
    <source>
        <dbReference type="Proteomes" id="UP000005845"/>
    </source>
</evidence>
<name>H5U1Z3_9ACTN</name>
<keyword evidence="3" id="KW-1185">Reference proteome</keyword>